<name>A0A917DKK5_9SPHN</name>
<keyword evidence="1" id="KW-0812">Transmembrane</keyword>
<dbReference type="Proteomes" id="UP000598997">
    <property type="component" value="Unassembled WGS sequence"/>
</dbReference>
<dbReference type="RefSeq" id="WP_066761988.1">
    <property type="nucleotide sequence ID" value="NZ_BMIO01000006.1"/>
</dbReference>
<evidence type="ECO:0000256" key="1">
    <source>
        <dbReference type="SAM" id="Phobius"/>
    </source>
</evidence>
<sequence length="67" mass="7507">MPKFLIRILGIALFLSGMLWTLQGLGLVMWPAESFMLGEREWATYGLIAAGAGLLLIWLTRNRGQKD</sequence>
<accession>A0A917DKK5</accession>
<evidence type="ECO:0000313" key="3">
    <source>
        <dbReference type="Proteomes" id="UP000598997"/>
    </source>
</evidence>
<dbReference type="EMBL" id="BMIO01000006">
    <property type="protein sequence ID" value="GGD46271.1"/>
    <property type="molecule type" value="Genomic_DNA"/>
</dbReference>
<evidence type="ECO:0000313" key="2">
    <source>
        <dbReference type="EMBL" id="GGD46271.1"/>
    </source>
</evidence>
<keyword evidence="3" id="KW-1185">Reference proteome</keyword>
<keyword evidence="1" id="KW-1133">Transmembrane helix</keyword>
<comment type="caution">
    <text evidence="2">The sequence shown here is derived from an EMBL/GenBank/DDBJ whole genome shotgun (WGS) entry which is preliminary data.</text>
</comment>
<dbReference type="AlphaFoldDB" id="A0A917DKK5"/>
<gene>
    <name evidence="2" type="ORF">GCM10010989_20610</name>
</gene>
<protein>
    <submittedName>
        <fullName evidence="2">Uncharacterized protein</fullName>
    </submittedName>
</protein>
<proteinExistence type="predicted"/>
<keyword evidence="1" id="KW-0472">Membrane</keyword>
<organism evidence="2 3">
    <name type="scientific">Croceicoccus pelagius</name>
    <dbReference type="NCBI Taxonomy" id="1703341"/>
    <lineage>
        <taxon>Bacteria</taxon>
        <taxon>Pseudomonadati</taxon>
        <taxon>Pseudomonadota</taxon>
        <taxon>Alphaproteobacteria</taxon>
        <taxon>Sphingomonadales</taxon>
        <taxon>Erythrobacteraceae</taxon>
        <taxon>Croceicoccus</taxon>
    </lineage>
</organism>
<reference evidence="2 3" key="1">
    <citation type="journal article" date="2014" name="Int. J. Syst. Evol. Microbiol.">
        <title>Complete genome sequence of Corynebacterium casei LMG S-19264T (=DSM 44701T), isolated from a smear-ripened cheese.</title>
        <authorList>
            <consortium name="US DOE Joint Genome Institute (JGI-PGF)"/>
            <person name="Walter F."/>
            <person name="Albersmeier A."/>
            <person name="Kalinowski J."/>
            <person name="Ruckert C."/>
        </authorList>
    </citation>
    <scope>NUCLEOTIDE SEQUENCE [LARGE SCALE GENOMIC DNA]</scope>
    <source>
        <strain evidence="2 3">CGMCC 1.15358</strain>
    </source>
</reference>
<feature type="transmembrane region" description="Helical" evidence="1">
    <location>
        <begin position="42"/>
        <end position="60"/>
    </location>
</feature>
<feature type="transmembrane region" description="Helical" evidence="1">
    <location>
        <begin position="7"/>
        <end position="30"/>
    </location>
</feature>
<dbReference type="OrthoDB" id="8374816at2"/>